<proteinExistence type="predicted"/>
<sequence>MNVIEYLEELMYDYDQCYRRQFDLDIRLVEENLLKLEDHCVLLNTFLSHVENDLATNITQYPVYRRTTVRNIGVGRPIVNKTTEQISFFGNQGSSWPVISRILGVSRRTLFKYRELFNLREPFITDEQLRTSVHEILNLTANAGELYVLGALRARGFDVSRWRVRDCLWELDAAGRAMRRRTAIIRRVYRVKGANYLWHMDSNHKLVTFHFVFHGCIDGYSRMIIYLKCETNNKAYTVLSLFQNGTTKYGLPSRVRADRGTENIKVANFMITRRGLNRGSFITGKSVHNQRIERLWSEVNRVEENLLDEQNETDLFCLHYVYLLSTMGSRTPNQLWNISYLEGCNYLLNDDINYFQNEDLYGFDENGPNVVPDPLSEDNNYGITHYLIVKYTLQNILNRD</sequence>
<evidence type="ECO:0000313" key="3">
    <source>
        <dbReference type="Proteomes" id="UP001566132"/>
    </source>
</evidence>
<dbReference type="Proteomes" id="UP001566132">
    <property type="component" value="Unassembled WGS sequence"/>
</dbReference>
<dbReference type="InterPro" id="IPR058913">
    <property type="entry name" value="Integrase_dom_put"/>
</dbReference>
<dbReference type="Pfam" id="PF24764">
    <property type="entry name" value="rva_4"/>
    <property type="match status" value="1"/>
</dbReference>
<evidence type="ECO:0000313" key="2">
    <source>
        <dbReference type="EMBL" id="KAL1488698.1"/>
    </source>
</evidence>
<name>A0ABD1E292_HYPHA</name>
<reference evidence="2 3" key="1">
    <citation type="submission" date="2024-05" db="EMBL/GenBank/DDBJ databases">
        <title>Genetic variation in Jamaican populations of the coffee berry borer (Hypothenemus hampei).</title>
        <authorList>
            <person name="Errbii M."/>
            <person name="Myrie A."/>
        </authorList>
    </citation>
    <scope>NUCLEOTIDE SEQUENCE [LARGE SCALE GENOMIC DNA]</scope>
    <source>
        <strain evidence="2">JA-Hopewell-2020-01-JO</strain>
        <tissue evidence="2">Whole body</tissue>
    </source>
</reference>
<keyword evidence="3" id="KW-1185">Reference proteome</keyword>
<accession>A0ABD1E292</accession>
<dbReference type="PANTHER" id="PTHR46791">
    <property type="entry name" value="EXPRESSED PROTEIN"/>
    <property type="match status" value="1"/>
</dbReference>
<dbReference type="SUPFAM" id="SSF53098">
    <property type="entry name" value="Ribonuclease H-like"/>
    <property type="match status" value="1"/>
</dbReference>
<gene>
    <name evidence="2" type="ORF">ABEB36_014497</name>
</gene>
<dbReference type="EMBL" id="JBDJPC010000013">
    <property type="protein sequence ID" value="KAL1488698.1"/>
    <property type="molecule type" value="Genomic_DNA"/>
</dbReference>
<comment type="caution">
    <text evidence="2">The sequence shown here is derived from an EMBL/GenBank/DDBJ whole genome shotgun (WGS) entry which is preliminary data.</text>
</comment>
<protein>
    <recommendedName>
        <fullName evidence="1">Integrase core domain-containing protein</fullName>
    </recommendedName>
</protein>
<organism evidence="2 3">
    <name type="scientific">Hypothenemus hampei</name>
    <name type="common">Coffee berry borer</name>
    <dbReference type="NCBI Taxonomy" id="57062"/>
    <lineage>
        <taxon>Eukaryota</taxon>
        <taxon>Metazoa</taxon>
        <taxon>Ecdysozoa</taxon>
        <taxon>Arthropoda</taxon>
        <taxon>Hexapoda</taxon>
        <taxon>Insecta</taxon>
        <taxon>Pterygota</taxon>
        <taxon>Neoptera</taxon>
        <taxon>Endopterygota</taxon>
        <taxon>Coleoptera</taxon>
        <taxon>Polyphaga</taxon>
        <taxon>Cucujiformia</taxon>
        <taxon>Curculionidae</taxon>
        <taxon>Scolytinae</taxon>
        <taxon>Hypothenemus</taxon>
    </lineage>
</organism>
<dbReference type="Gene3D" id="3.30.420.10">
    <property type="entry name" value="Ribonuclease H-like superfamily/Ribonuclease H"/>
    <property type="match status" value="1"/>
</dbReference>
<dbReference type="PANTHER" id="PTHR46791:SF4">
    <property type="match status" value="1"/>
</dbReference>
<dbReference type="InterPro" id="IPR012337">
    <property type="entry name" value="RNaseH-like_sf"/>
</dbReference>
<dbReference type="InterPro" id="IPR036397">
    <property type="entry name" value="RNaseH_sf"/>
</dbReference>
<feature type="domain" description="Integrase core" evidence="1">
    <location>
        <begin position="188"/>
        <end position="323"/>
    </location>
</feature>
<evidence type="ECO:0000259" key="1">
    <source>
        <dbReference type="Pfam" id="PF24764"/>
    </source>
</evidence>
<dbReference type="AlphaFoldDB" id="A0ABD1E292"/>